<dbReference type="STRING" id="80852.AWOD_I_0163"/>
<dbReference type="PATRIC" id="fig|80852.17.peg.168"/>
<gene>
    <name evidence="2" type="ORF">AWOD_I_0163</name>
</gene>
<dbReference type="Gene3D" id="2.40.360.10">
    <property type="entry name" value="YmcC-like"/>
    <property type="match status" value="1"/>
</dbReference>
<dbReference type="AlphaFoldDB" id="A0A090IM12"/>
<evidence type="ECO:0000313" key="2">
    <source>
        <dbReference type="EMBL" id="CED70258.1"/>
    </source>
</evidence>
<keyword evidence="3" id="KW-1185">Reference proteome</keyword>
<dbReference type="OrthoDB" id="5591889at2"/>
<evidence type="ECO:0000313" key="3">
    <source>
        <dbReference type="Proteomes" id="UP000032427"/>
    </source>
</evidence>
<feature type="chain" id="PRO_5001857552" evidence="1">
    <location>
        <begin position="23"/>
        <end position="227"/>
    </location>
</feature>
<dbReference type="InterPro" id="IPR023373">
    <property type="entry name" value="YmcC_sf"/>
</dbReference>
<evidence type="ECO:0000256" key="1">
    <source>
        <dbReference type="SAM" id="SignalP"/>
    </source>
</evidence>
<dbReference type="GeneID" id="28539693"/>
<sequence length="227" mass="25164">MKTITLYILALSSLLLSGCSQKIQDVSATFNETAFGIDDVELSADHINSLPYASAFVKINDGATIFMVLALAEPNPVTGVIQLKWMSSDNAMIVTENGRIVKTLALPHHNLAQLQNTTQLTPSVQPDFATLLAKQASWQATYDWMPNYHYGYQATVTPLIGQKSVLTSPIWEKEVTSLNEYISFPALDAQFTNQYWIDDKGRVAKSIQFLGPEMGTIEMLILKPFQS</sequence>
<dbReference type="Pfam" id="PF11102">
    <property type="entry name" value="YjbF"/>
    <property type="match status" value="1"/>
</dbReference>
<dbReference type="HOGENOM" id="CLU_098990_0_0_6"/>
<keyword evidence="1" id="KW-0732">Signal</keyword>
<proteinExistence type="predicted"/>
<protein>
    <submittedName>
        <fullName evidence="2">Putative lipoprotein</fullName>
    </submittedName>
</protein>
<feature type="signal peptide" evidence="1">
    <location>
        <begin position="1"/>
        <end position="22"/>
    </location>
</feature>
<dbReference type="InterPro" id="IPR021308">
    <property type="entry name" value="GfcB"/>
</dbReference>
<organism evidence="2 3">
    <name type="scientific">Aliivibrio wodanis</name>
    <dbReference type="NCBI Taxonomy" id="80852"/>
    <lineage>
        <taxon>Bacteria</taxon>
        <taxon>Pseudomonadati</taxon>
        <taxon>Pseudomonadota</taxon>
        <taxon>Gammaproteobacteria</taxon>
        <taxon>Vibrionales</taxon>
        <taxon>Vibrionaceae</taxon>
        <taxon>Aliivibrio</taxon>
    </lineage>
</organism>
<dbReference type="KEGG" id="awd:AWOD_I_0163"/>
<dbReference type="Proteomes" id="UP000032427">
    <property type="component" value="Chromosome 1"/>
</dbReference>
<dbReference type="PROSITE" id="PS51257">
    <property type="entry name" value="PROKAR_LIPOPROTEIN"/>
    <property type="match status" value="1"/>
</dbReference>
<accession>A0A090IM12</accession>
<name>A0A090IM12_9GAMM</name>
<reference evidence="3" key="1">
    <citation type="submission" date="2014-09" db="EMBL/GenBank/DDBJ databases">
        <authorList>
            <person name="Hjerde E."/>
        </authorList>
    </citation>
    <scope>NUCLEOTIDE SEQUENCE [LARGE SCALE GENOMIC DNA]</scope>
    <source>
        <strain evidence="3">06/09/139</strain>
    </source>
</reference>
<dbReference type="EMBL" id="LN554846">
    <property type="protein sequence ID" value="CED70258.1"/>
    <property type="molecule type" value="Genomic_DNA"/>
</dbReference>
<dbReference type="SUPFAM" id="SSF159270">
    <property type="entry name" value="YmcC-like"/>
    <property type="match status" value="1"/>
</dbReference>
<keyword evidence="2" id="KW-0449">Lipoprotein</keyword>